<dbReference type="EMBL" id="JADEXP010000005">
    <property type="protein sequence ID" value="MBE9065333.1"/>
    <property type="molecule type" value="Genomic_DNA"/>
</dbReference>
<protein>
    <submittedName>
        <fullName evidence="1">Uncharacterized protein</fullName>
    </submittedName>
</protein>
<organism evidence="1 2">
    <name type="scientific">Leptolyngbya cf. ectocarpi LEGE 11479</name>
    <dbReference type="NCBI Taxonomy" id="1828722"/>
    <lineage>
        <taxon>Bacteria</taxon>
        <taxon>Bacillati</taxon>
        <taxon>Cyanobacteriota</taxon>
        <taxon>Cyanophyceae</taxon>
        <taxon>Leptolyngbyales</taxon>
        <taxon>Leptolyngbyaceae</taxon>
        <taxon>Leptolyngbya group</taxon>
        <taxon>Leptolyngbya</taxon>
    </lineage>
</organism>
<sequence length="242" mass="27917">MLTQDNLFPENPTAGCMSASVPTDQIELARRCIKVFYQGLKWADRSGIHGGYVANRDFQRVFLMEDSHVLGVFDNRNSPSNTKVDTHNPSCTEEFIRYYQRGKGNIKTLIVLEKDNRRLANSETVGCQSKFLIDVIYPAIEGIRAKFSGDEYGRRWQKILSEAKYTTSFQDSHPGNILQTSLLSDIYHNPKKADERLAKNSPLKLFYTWNSPLNLEFRSEQDILSKLMPWEIDKDLRMFSTF</sequence>
<keyword evidence="2" id="KW-1185">Reference proteome</keyword>
<evidence type="ECO:0000313" key="1">
    <source>
        <dbReference type="EMBL" id="MBE9065333.1"/>
    </source>
</evidence>
<proteinExistence type="predicted"/>
<comment type="caution">
    <text evidence="1">The sequence shown here is derived from an EMBL/GenBank/DDBJ whole genome shotgun (WGS) entry which is preliminary data.</text>
</comment>
<name>A0A928X2I1_LEPEC</name>
<gene>
    <name evidence="1" type="ORF">IQ260_01560</name>
</gene>
<accession>A0A928X2I1</accession>
<reference evidence="1" key="1">
    <citation type="submission" date="2020-10" db="EMBL/GenBank/DDBJ databases">
        <authorList>
            <person name="Castelo-Branco R."/>
            <person name="Eusebio N."/>
            <person name="Adriana R."/>
            <person name="Vieira A."/>
            <person name="Brugerolle De Fraissinette N."/>
            <person name="Rezende De Castro R."/>
            <person name="Schneider M.P."/>
            <person name="Vasconcelos V."/>
            <person name="Leao P.N."/>
        </authorList>
    </citation>
    <scope>NUCLEOTIDE SEQUENCE</scope>
    <source>
        <strain evidence="1">LEGE 11479</strain>
    </source>
</reference>
<dbReference type="Proteomes" id="UP000615026">
    <property type="component" value="Unassembled WGS sequence"/>
</dbReference>
<dbReference type="AlphaFoldDB" id="A0A928X2I1"/>
<dbReference type="RefSeq" id="WP_193990200.1">
    <property type="nucleotide sequence ID" value="NZ_JADEXP010000005.1"/>
</dbReference>
<evidence type="ECO:0000313" key="2">
    <source>
        <dbReference type="Proteomes" id="UP000615026"/>
    </source>
</evidence>